<name>A0A1I0T0I2_9NOCA</name>
<accession>A0A1I0T0I2</accession>
<dbReference type="Proteomes" id="UP000182054">
    <property type="component" value="Unassembled WGS sequence"/>
</dbReference>
<evidence type="ECO:0000256" key="1">
    <source>
        <dbReference type="SAM" id="MobiDB-lite"/>
    </source>
</evidence>
<dbReference type="InterPro" id="IPR015354">
    <property type="entry name" value="DNA_partition_ParG"/>
</dbReference>
<dbReference type="Gene3D" id="1.10.1220.10">
    <property type="entry name" value="Met repressor-like"/>
    <property type="match status" value="1"/>
</dbReference>
<evidence type="ECO:0000313" key="2">
    <source>
        <dbReference type="EMBL" id="SFA45262.1"/>
    </source>
</evidence>
<organism evidence="2 3">
    <name type="scientific">Rhodococcoides kroppenstedtii</name>
    <dbReference type="NCBI Taxonomy" id="293050"/>
    <lineage>
        <taxon>Bacteria</taxon>
        <taxon>Bacillati</taxon>
        <taxon>Actinomycetota</taxon>
        <taxon>Actinomycetes</taxon>
        <taxon>Mycobacteriales</taxon>
        <taxon>Nocardiaceae</taxon>
        <taxon>Rhodococcoides</taxon>
    </lineage>
</organism>
<dbReference type="GeneID" id="85485093"/>
<evidence type="ECO:0000313" key="3">
    <source>
        <dbReference type="Proteomes" id="UP000182054"/>
    </source>
</evidence>
<dbReference type="GO" id="GO:0006355">
    <property type="term" value="P:regulation of DNA-templated transcription"/>
    <property type="evidence" value="ECO:0007669"/>
    <property type="project" value="InterPro"/>
</dbReference>
<dbReference type="EMBL" id="FOJN01000003">
    <property type="protein sequence ID" value="SFA45262.1"/>
    <property type="molecule type" value="Genomic_DNA"/>
</dbReference>
<feature type="region of interest" description="Disordered" evidence="1">
    <location>
        <begin position="1"/>
        <end position="29"/>
    </location>
</feature>
<reference evidence="2 3" key="1">
    <citation type="submission" date="2016-10" db="EMBL/GenBank/DDBJ databases">
        <authorList>
            <person name="de Groot N.N."/>
        </authorList>
    </citation>
    <scope>NUCLEOTIDE SEQUENCE [LARGE SCALE GENOMIC DNA]</scope>
    <source>
        <strain evidence="2 3">DSM 44908</strain>
    </source>
</reference>
<dbReference type="AlphaFoldDB" id="A0A1I0T0I2"/>
<gene>
    <name evidence="2" type="ORF">SAMN05444374_103246</name>
</gene>
<dbReference type="OrthoDB" id="517418at2"/>
<dbReference type="Pfam" id="PF09274">
    <property type="entry name" value="ParG"/>
    <property type="match status" value="1"/>
</dbReference>
<dbReference type="InterPro" id="IPR010985">
    <property type="entry name" value="Ribbon_hlx_hlx"/>
</dbReference>
<dbReference type="SUPFAM" id="SSF47598">
    <property type="entry name" value="Ribbon-helix-helix"/>
    <property type="match status" value="1"/>
</dbReference>
<protein>
    <submittedName>
        <fullName evidence="2">ParG protein</fullName>
    </submittedName>
</protein>
<dbReference type="InterPro" id="IPR013321">
    <property type="entry name" value="Arc_rbn_hlx_hlx"/>
</dbReference>
<proteinExistence type="predicted"/>
<sequence length="80" mass="8695">MSLNKSSSLGPRRSAAPTQGAAPAPSVETTFVDSSADLTKMTTLIHTPLHRSFKATVAKEGTTMRDVVEELIEKWIDDHK</sequence>
<dbReference type="RefSeq" id="WP_074921895.1">
    <property type="nucleotide sequence ID" value="NZ_FOJN01000003.1"/>
</dbReference>